<comment type="caution">
    <text evidence="9">The sequence shown here is derived from an EMBL/GenBank/DDBJ whole genome shotgun (WGS) entry which is preliminary data.</text>
</comment>
<dbReference type="AlphaFoldDB" id="A0A3D3RBM8"/>
<evidence type="ECO:0000313" key="9">
    <source>
        <dbReference type="EMBL" id="HCO26235.1"/>
    </source>
</evidence>
<keyword evidence="7 8" id="KW-0472">Membrane</keyword>
<keyword evidence="6 8" id="KW-1133">Transmembrane helix</keyword>
<feature type="transmembrane region" description="Helical" evidence="8">
    <location>
        <begin position="48"/>
        <end position="67"/>
    </location>
</feature>
<keyword evidence="5 8" id="KW-0812">Transmembrane</keyword>
<dbReference type="PANTHER" id="PTHR33908:SF11">
    <property type="entry name" value="MEMBRANE PROTEIN"/>
    <property type="match status" value="1"/>
</dbReference>
<feature type="transmembrane region" description="Helical" evidence="8">
    <location>
        <begin position="138"/>
        <end position="159"/>
    </location>
</feature>
<name>A0A3D3RBM8_9PLAN</name>
<feature type="transmembrane region" description="Helical" evidence="8">
    <location>
        <begin position="379"/>
        <end position="398"/>
    </location>
</feature>
<dbReference type="Proteomes" id="UP000263642">
    <property type="component" value="Unassembled WGS sequence"/>
</dbReference>
<sequence>MTFALLLKNGLLLAGLILLVLCLPCRWIRFKVLNRFRIVIQFFSRPRISIFTVFFLSFLVSAASSYYQKPVPRIHDEFSYLLAADTFSHGRLTNPPHPFWKHFQSFHIIQQPTYASKYPPGQGLFLALGQVLTGNSLFGVWLSISLACAAICWMLQAWAPPRWALAGGLMSTFHPLILIWGQNYFGGGVAILGAALLFGSVRRLINTPELRMTFVLGTGIFILAISRPFEGFVTTCLSLITLFFWIVTQQDYSKRVIFQSIILPFGLIAICIGGALAYYNWIVTGSVSQFAYQVHEETYSQTPLFVWNTPREVKNELSHFEKFHTDWSFNEFQKQQDPKGYFESVSGKSQTFIIQMIFFPLSALLLTLPWAIKSTWTQIALSILLVVLLIHLLCTTFFQLHYLAPIIPLVFYVLIQCARHWRAAHWKNHSQGRVFLFGLGIIYIATLISQISEYVSDPRMLMKHRLATSRVNLIEQLKKMPQKDLIFVKYSPDHNPHFDWVYNRADIDHSEVVWALSLTSAENQKLIDYFPDRKVWQLSVAPKDLKLMPYTNTTLEKQSVESQ</sequence>
<evidence type="ECO:0000256" key="3">
    <source>
        <dbReference type="ARBA" id="ARBA00022676"/>
    </source>
</evidence>
<dbReference type="InterPro" id="IPR050297">
    <property type="entry name" value="LipidA_mod_glycosyltrf_83"/>
</dbReference>
<accession>A0A3D3RBM8</accession>
<evidence type="ECO:0000256" key="5">
    <source>
        <dbReference type="ARBA" id="ARBA00022692"/>
    </source>
</evidence>
<gene>
    <name evidence="9" type="ORF">DIT97_25665</name>
</gene>
<feature type="transmembrane region" description="Helical" evidence="8">
    <location>
        <begin position="179"/>
        <end position="198"/>
    </location>
</feature>
<reference evidence="9 10" key="1">
    <citation type="journal article" date="2018" name="Nat. Biotechnol.">
        <title>A standardized bacterial taxonomy based on genome phylogeny substantially revises the tree of life.</title>
        <authorList>
            <person name="Parks D.H."/>
            <person name="Chuvochina M."/>
            <person name="Waite D.W."/>
            <person name="Rinke C."/>
            <person name="Skarshewski A."/>
            <person name="Chaumeil P.A."/>
            <person name="Hugenholtz P."/>
        </authorList>
    </citation>
    <scope>NUCLEOTIDE SEQUENCE [LARGE SCALE GENOMIC DNA]</scope>
    <source>
        <strain evidence="9">UBA9375</strain>
    </source>
</reference>
<keyword evidence="3" id="KW-0328">Glycosyltransferase</keyword>
<feature type="transmembrane region" description="Helical" evidence="8">
    <location>
        <begin position="404"/>
        <end position="422"/>
    </location>
</feature>
<feature type="transmembrane region" description="Helical" evidence="8">
    <location>
        <begin position="434"/>
        <end position="452"/>
    </location>
</feature>
<feature type="transmembrane region" description="Helical" evidence="8">
    <location>
        <begin position="232"/>
        <end position="248"/>
    </location>
</feature>
<dbReference type="PANTHER" id="PTHR33908">
    <property type="entry name" value="MANNOSYLTRANSFERASE YKCB-RELATED"/>
    <property type="match status" value="1"/>
</dbReference>
<evidence type="ECO:0000256" key="4">
    <source>
        <dbReference type="ARBA" id="ARBA00022679"/>
    </source>
</evidence>
<dbReference type="GO" id="GO:0009103">
    <property type="term" value="P:lipopolysaccharide biosynthetic process"/>
    <property type="evidence" value="ECO:0007669"/>
    <property type="project" value="UniProtKB-ARBA"/>
</dbReference>
<evidence type="ECO:0000256" key="2">
    <source>
        <dbReference type="ARBA" id="ARBA00022475"/>
    </source>
</evidence>
<evidence type="ECO:0000256" key="6">
    <source>
        <dbReference type="ARBA" id="ARBA00022989"/>
    </source>
</evidence>
<evidence type="ECO:0000256" key="1">
    <source>
        <dbReference type="ARBA" id="ARBA00004651"/>
    </source>
</evidence>
<protein>
    <recommendedName>
        <fullName evidence="11">Glycosyltransferase RgtA/B/C/D-like domain-containing protein</fullName>
    </recommendedName>
</protein>
<feature type="transmembrane region" description="Helical" evidence="8">
    <location>
        <begin position="260"/>
        <end position="281"/>
    </location>
</feature>
<feature type="transmembrane region" description="Helical" evidence="8">
    <location>
        <begin position="352"/>
        <end position="372"/>
    </location>
</feature>
<feature type="transmembrane region" description="Helical" evidence="8">
    <location>
        <begin position="210"/>
        <end position="226"/>
    </location>
</feature>
<dbReference type="GO" id="GO:0016763">
    <property type="term" value="F:pentosyltransferase activity"/>
    <property type="evidence" value="ECO:0007669"/>
    <property type="project" value="TreeGrafter"/>
</dbReference>
<comment type="subcellular location">
    <subcellularLocation>
        <location evidence="1">Cell membrane</location>
        <topology evidence="1">Multi-pass membrane protein</topology>
    </subcellularLocation>
</comment>
<evidence type="ECO:0008006" key="11">
    <source>
        <dbReference type="Google" id="ProtNLM"/>
    </source>
</evidence>
<evidence type="ECO:0000313" key="10">
    <source>
        <dbReference type="Proteomes" id="UP000263642"/>
    </source>
</evidence>
<evidence type="ECO:0000256" key="7">
    <source>
        <dbReference type="ARBA" id="ARBA00023136"/>
    </source>
</evidence>
<keyword evidence="4" id="KW-0808">Transferase</keyword>
<organism evidence="9 10">
    <name type="scientific">Gimesia maris</name>
    <dbReference type="NCBI Taxonomy" id="122"/>
    <lineage>
        <taxon>Bacteria</taxon>
        <taxon>Pseudomonadati</taxon>
        <taxon>Planctomycetota</taxon>
        <taxon>Planctomycetia</taxon>
        <taxon>Planctomycetales</taxon>
        <taxon>Planctomycetaceae</taxon>
        <taxon>Gimesia</taxon>
    </lineage>
</organism>
<proteinExistence type="predicted"/>
<dbReference type="GO" id="GO:0005886">
    <property type="term" value="C:plasma membrane"/>
    <property type="evidence" value="ECO:0007669"/>
    <property type="project" value="UniProtKB-SubCell"/>
</dbReference>
<dbReference type="EMBL" id="DQAY01000154">
    <property type="protein sequence ID" value="HCO26235.1"/>
    <property type="molecule type" value="Genomic_DNA"/>
</dbReference>
<evidence type="ECO:0000256" key="8">
    <source>
        <dbReference type="SAM" id="Phobius"/>
    </source>
</evidence>
<keyword evidence="2" id="KW-1003">Cell membrane</keyword>